<keyword evidence="2 5" id="KW-0547">Nucleotide-binding</keyword>
<evidence type="ECO:0000256" key="2">
    <source>
        <dbReference type="ARBA" id="ARBA00022741"/>
    </source>
</evidence>
<dbReference type="EC" id="2.7.1.24" evidence="5 6"/>
<sequence>MVIGLTGGIGSGKSTVAKMFLNFENIAYYNADEEAKNLMNNSLKIKENLIKEFGNESYLNNSLNRPYIANIVFNDKKKLAILNNIVHPVVYEHLNNFIFKNKDKNYILYENAILFENGSNSFCDKIITVSAPIALRIERVIKRDHSNYNDVKKRMNNQWRDEKKIMQSNYIINNIDINLTKNNVKQIHHFLTKNKH</sequence>
<protein>
    <recommendedName>
        <fullName evidence="5 6">Dephospho-CoA kinase</fullName>
        <ecNumber evidence="5 6">2.7.1.24</ecNumber>
    </recommendedName>
    <alternativeName>
        <fullName evidence="5">Dephosphocoenzyme A kinase</fullName>
    </alternativeName>
</protein>
<dbReference type="GO" id="GO:0004140">
    <property type="term" value="F:dephospho-CoA kinase activity"/>
    <property type="evidence" value="ECO:0007669"/>
    <property type="project" value="UniProtKB-EC"/>
</dbReference>
<keyword evidence="5 7" id="KW-0808">Transferase</keyword>
<gene>
    <name evidence="5 7" type="primary">coaE</name>
    <name evidence="7" type="ORF">T190115A13A_30250</name>
</gene>
<dbReference type="Pfam" id="PF01121">
    <property type="entry name" value="CoaE"/>
    <property type="match status" value="1"/>
</dbReference>
<dbReference type="InterPro" id="IPR001977">
    <property type="entry name" value="Depp_CoAkinase"/>
</dbReference>
<dbReference type="PROSITE" id="PS51219">
    <property type="entry name" value="DPCK"/>
    <property type="match status" value="1"/>
</dbReference>
<dbReference type="EMBL" id="CAXJRC010000033">
    <property type="protein sequence ID" value="CAL2107404.1"/>
    <property type="molecule type" value="Genomic_DNA"/>
</dbReference>
<reference evidence="7 8" key="1">
    <citation type="submission" date="2024-05" db="EMBL/GenBank/DDBJ databases">
        <authorList>
            <person name="Duchaud E."/>
        </authorList>
    </citation>
    <scope>NUCLEOTIDE SEQUENCE [LARGE SCALE GENOMIC DNA]</scope>
    <source>
        <strain evidence="7">Ena-SAMPLE-TAB-13-05-2024-13:56:06:370-140305</strain>
    </source>
</reference>
<evidence type="ECO:0000313" key="8">
    <source>
        <dbReference type="Proteomes" id="UP001497602"/>
    </source>
</evidence>
<dbReference type="HAMAP" id="MF_00376">
    <property type="entry name" value="Dephospho_CoA_kinase"/>
    <property type="match status" value="1"/>
</dbReference>
<dbReference type="PANTHER" id="PTHR10695:SF46">
    <property type="entry name" value="BIFUNCTIONAL COENZYME A SYNTHASE-RELATED"/>
    <property type="match status" value="1"/>
</dbReference>
<dbReference type="NCBIfam" id="TIGR00152">
    <property type="entry name" value="dephospho-CoA kinase"/>
    <property type="match status" value="1"/>
</dbReference>
<evidence type="ECO:0000256" key="4">
    <source>
        <dbReference type="ARBA" id="ARBA00022993"/>
    </source>
</evidence>
<dbReference type="CDD" id="cd02022">
    <property type="entry name" value="DPCK"/>
    <property type="match status" value="1"/>
</dbReference>
<comment type="subcellular location">
    <subcellularLocation>
        <location evidence="5">Cytoplasm</location>
    </subcellularLocation>
</comment>
<evidence type="ECO:0000256" key="3">
    <source>
        <dbReference type="ARBA" id="ARBA00022840"/>
    </source>
</evidence>
<proteinExistence type="inferred from homology"/>
<dbReference type="RefSeq" id="WP_348739021.1">
    <property type="nucleotide sequence ID" value="NZ_CAXJRC010000033.1"/>
</dbReference>
<comment type="pathway">
    <text evidence="5">Cofactor biosynthesis; coenzyme A biosynthesis; CoA from (R)-pantothenate: step 5/5.</text>
</comment>
<dbReference type="PANTHER" id="PTHR10695">
    <property type="entry name" value="DEPHOSPHO-COA KINASE-RELATED"/>
    <property type="match status" value="1"/>
</dbReference>
<keyword evidence="8" id="KW-1185">Reference proteome</keyword>
<evidence type="ECO:0000256" key="6">
    <source>
        <dbReference type="NCBIfam" id="TIGR00152"/>
    </source>
</evidence>
<evidence type="ECO:0000256" key="1">
    <source>
        <dbReference type="ARBA" id="ARBA00009018"/>
    </source>
</evidence>
<comment type="catalytic activity">
    <reaction evidence="5">
        <text>3'-dephospho-CoA + ATP = ADP + CoA + H(+)</text>
        <dbReference type="Rhea" id="RHEA:18245"/>
        <dbReference type="ChEBI" id="CHEBI:15378"/>
        <dbReference type="ChEBI" id="CHEBI:30616"/>
        <dbReference type="ChEBI" id="CHEBI:57287"/>
        <dbReference type="ChEBI" id="CHEBI:57328"/>
        <dbReference type="ChEBI" id="CHEBI:456216"/>
        <dbReference type="EC" id="2.7.1.24"/>
    </reaction>
</comment>
<evidence type="ECO:0000256" key="5">
    <source>
        <dbReference type="HAMAP-Rule" id="MF_00376"/>
    </source>
</evidence>
<comment type="similarity">
    <text evidence="1 5">Belongs to the CoaE family.</text>
</comment>
<name>A0ABP1FGP9_9FLAO</name>
<accession>A0ABP1FGP9</accession>
<dbReference type="Proteomes" id="UP001497602">
    <property type="component" value="Unassembled WGS sequence"/>
</dbReference>
<evidence type="ECO:0000313" key="7">
    <source>
        <dbReference type="EMBL" id="CAL2107404.1"/>
    </source>
</evidence>
<keyword evidence="5 7" id="KW-0418">Kinase</keyword>
<keyword evidence="5" id="KW-0963">Cytoplasm</keyword>
<comment type="caution">
    <text evidence="7">The sequence shown here is derived from an EMBL/GenBank/DDBJ whole genome shotgun (WGS) entry which is preliminary data.</text>
</comment>
<comment type="function">
    <text evidence="5">Catalyzes the phosphorylation of the 3'-hydroxyl group of dephosphocoenzyme A to form coenzyme A.</text>
</comment>
<organism evidence="7 8">
    <name type="scientific">Tenacibaculum vairaonense</name>
    <dbReference type="NCBI Taxonomy" id="3137860"/>
    <lineage>
        <taxon>Bacteria</taxon>
        <taxon>Pseudomonadati</taxon>
        <taxon>Bacteroidota</taxon>
        <taxon>Flavobacteriia</taxon>
        <taxon>Flavobacteriales</taxon>
        <taxon>Flavobacteriaceae</taxon>
        <taxon>Tenacibaculum</taxon>
    </lineage>
</organism>
<feature type="binding site" evidence="5">
    <location>
        <begin position="10"/>
        <end position="15"/>
    </location>
    <ligand>
        <name>ATP</name>
        <dbReference type="ChEBI" id="CHEBI:30616"/>
    </ligand>
</feature>
<keyword evidence="4 5" id="KW-0173">Coenzyme A biosynthesis</keyword>
<dbReference type="SUPFAM" id="SSF52540">
    <property type="entry name" value="P-loop containing nucleoside triphosphate hydrolases"/>
    <property type="match status" value="1"/>
</dbReference>
<dbReference type="InterPro" id="IPR027417">
    <property type="entry name" value="P-loop_NTPase"/>
</dbReference>
<dbReference type="Gene3D" id="3.40.50.300">
    <property type="entry name" value="P-loop containing nucleotide triphosphate hydrolases"/>
    <property type="match status" value="1"/>
</dbReference>
<keyword evidence="3 5" id="KW-0067">ATP-binding</keyword>